<dbReference type="RefSeq" id="WP_192778401.1">
    <property type="nucleotide sequence ID" value="NZ_BAAASY010000024.1"/>
</dbReference>
<sequence length="132" mass="15476">MWLRAKKVTSARELSAQEAVRVLMAFGFTGIRSRSHLVRRELAAGNEEEALRWLDEIRVIANACHNLPADLRHGSRSERERRATESLRFHLRELAPDDHEAQWVRETLDHFGFDYRYLLPENVRQRQGTPET</sequence>
<accession>A0ABR9KPH9</accession>
<name>A0ABR9KPH9_9ACTN</name>
<organism evidence="1 2">
    <name type="scientific">Nonomuraea africana</name>
    <dbReference type="NCBI Taxonomy" id="46171"/>
    <lineage>
        <taxon>Bacteria</taxon>
        <taxon>Bacillati</taxon>
        <taxon>Actinomycetota</taxon>
        <taxon>Actinomycetes</taxon>
        <taxon>Streptosporangiales</taxon>
        <taxon>Streptosporangiaceae</taxon>
        <taxon>Nonomuraea</taxon>
    </lineage>
</organism>
<reference evidence="1 2" key="1">
    <citation type="submission" date="2020-10" db="EMBL/GenBank/DDBJ databases">
        <title>Sequencing the genomes of 1000 actinobacteria strains.</title>
        <authorList>
            <person name="Klenk H.-P."/>
        </authorList>
    </citation>
    <scope>NUCLEOTIDE SEQUENCE [LARGE SCALE GENOMIC DNA]</scope>
    <source>
        <strain evidence="1 2">DSM 43748</strain>
    </source>
</reference>
<evidence type="ECO:0000313" key="1">
    <source>
        <dbReference type="EMBL" id="MBE1563926.1"/>
    </source>
</evidence>
<gene>
    <name evidence="1" type="ORF">H4W81_006705</name>
</gene>
<protein>
    <submittedName>
        <fullName evidence="1">Uncharacterized protein</fullName>
    </submittedName>
</protein>
<dbReference type="Proteomes" id="UP000661607">
    <property type="component" value="Unassembled WGS sequence"/>
</dbReference>
<keyword evidence="2" id="KW-1185">Reference proteome</keyword>
<comment type="caution">
    <text evidence="1">The sequence shown here is derived from an EMBL/GenBank/DDBJ whole genome shotgun (WGS) entry which is preliminary data.</text>
</comment>
<dbReference type="EMBL" id="JADBEF010000001">
    <property type="protein sequence ID" value="MBE1563926.1"/>
    <property type="molecule type" value="Genomic_DNA"/>
</dbReference>
<proteinExistence type="predicted"/>
<evidence type="ECO:0000313" key="2">
    <source>
        <dbReference type="Proteomes" id="UP000661607"/>
    </source>
</evidence>